<keyword evidence="10 13" id="KW-0406">Ion transport</keyword>
<comment type="subcellular location">
    <subcellularLocation>
        <location evidence="1 13">Cell membrane</location>
        <topology evidence="1 13">Multi-pass membrane protein</topology>
    </subcellularLocation>
</comment>
<feature type="transmembrane region" description="Helical" evidence="13">
    <location>
        <begin position="104"/>
        <end position="128"/>
    </location>
</feature>
<evidence type="ECO:0000256" key="6">
    <source>
        <dbReference type="ARBA" id="ARBA00022519"/>
    </source>
</evidence>
<evidence type="ECO:0000256" key="13">
    <source>
        <dbReference type="HAMAP-Rule" id="MF_01599"/>
    </source>
</evidence>
<comment type="function">
    <text evidence="13">Na(+)/H(+) antiporter that extrudes sodium in exchange for external protons.</text>
</comment>
<dbReference type="PANTHER" id="PTHR43302">
    <property type="entry name" value="TRANSPORTER ARSB-RELATED"/>
    <property type="match status" value="1"/>
</dbReference>
<proteinExistence type="inferred from homology"/>
<dbReference type="NCBIfam" id="NF007093">
    <property type="entry name" value="PRK09547.1"/>
    <property type="match status" value="1"/>
</dbReference>
<keyword evidence="3 13" id="KW-0813">Transport</keyword>
<keyword evidence="5 13" id="KW-1003">Cell membrane</keyword>
<keyword evidence="4 13" id="KW-0050">Antiport</keyword>
<feature type="transmembrane region" description="Helical" evidence="13">
    <location>
        <begin position="363"/>
        <end position="381"/>
    </location>
</feature>
<comment type="similarity">
    <text evidence="2 13">Belongs to the NhaB Na(+)/H(+) (TC 2.A.34) antiporter family.</text>
</comment>
<evidence type="ECO:0000256" key="9">
    <source>
        <dbReference type="ARBA" id="ARBA00023053"/>
    </source>
</evidence>
<accession>A0ABY2UKL3</accession>
<evidence type="ECO:0000256" key="5">
    <source>
        <dbReference type="ARBA" id="ARBA00022475"/>
    </source>
</evidence>
<evidence type="ECO:0000313" key="14">
    <source>
        <dbReference type="EMBL" id="TLM78712.1"/>
    </source>
</evidence>
<keyword evidence="7 13" id="KW-0812">Transmembrane</keyword>
<evidence type="ECO:0000256" key="3">
    <source>
        <dbReference type="ARBA" id="ARBA00022448"/>
    </source>
</evidence>
<dbReference type="Pfam" id="PF06450">
    <property type="entry name" value="NhaB"/>
    <property type="match status" value="1"/>
</dbReference>
<evidence type="ECO:0000256" key="8">
    <source>
        <dbReference type="ARBA" id="ARBA00022989"/>
    </source>
</evidence>
<evidence type="ECO:0000256" key="7">
    <source>
        <dbReference type="ARBA" id="ARBA00022692"/>
    </source>
</evidence>
<dbReference type="EMBL" id="VANI01000005">
    <property type="protein sequence ID" value="TLM78712.1"/>
    <property type="molecule type" value="Genomic_DNA"/>
</dbReference>
<feature type="transmembrane region" description="Helical" evidence="13">
    <location>
        <begin position="251"/>
        <end position="273"/>
    </location>
</feature>
<keyword evidence="15" id="KW-1185">Reference proteome</keyword>
<feature type="transmembrane region" description="Helical" evidence="13">
    <location>
        <begin position="334"/>
        <end position="351"/>
    </location>
</feature>
<keyword evidence="9 13" id="KW-0915">Sodium</keyword>
<organism evidence="14 15">
    <name type="scientific">Microbulbifer harenosus</name>
    <dbReference type="NCBI Taxonomy" id="2576840"/>
    <lineage>
        <taxon>Bacteria</taxon>
        <taxon>Pseudomonadati</taxon>
        <taxon>Pseudomonadota</taxon>
        <taxon>Gammaproteobacteria</taxon>
        <taxon>Cellvibrionales</taxon>
        <taxon>Microbulbiferaceae</taxon>
        <taxon>Microbulbifer</taxon>
    </lineage>
</organism>
<keyword evidence="8 13" id="KW-1133">Transmembrane helix</keyword>
<dbReference type="PANTHER" id="PTHR43302:SF1">
    <property type="entry name" value="NA(+)_H(+) ANTIPORTER NHAB"/>
    <property type="match status" value="1"/>
</dbReference>
<reference evidence="14 15" key="1">
    <citation type="submission" date="2019-05" db="EMBL/GenBank/DDBJ databases">
        <title>Microbulbifer harenosus sp. nov., an alginate-degrading bacterium isolated from coastal sand.</title>
        <authorList>
            <person name="Huang H."/>
            <person name="Mo K."/>
            <person name="Bao S."/>
        </authorList>
    </citation>
    <scope>NUCLEOTIDE SEQUENCE [LARGE SCALE GENOMIC DNA]</scope>
    <source>
        <strain evidence="14 15">HB161719</strain>
    </source>
</reference>
<evidence type="ECO:0000256" key="1">
    <source>
        <dbReference type="ARBA" id="ARBA00004651"/>
    </source>
</evidence>
<feature type="transmembrane region" description="Helical" evidence="13">
    <location>
        <begin position="491"/>
        <end position="509"/>
    </location>
</feature>
<evidence type="ECO:0000256" key="4">
    <source>
        <dbReference type="ARBA" id="ARBA00022449"/>
    </source>
</evidence>
<dbReference type="RefSeq" id="WP_138234744.1">
    <property type="nucleotide sequence ID" value="NZ_CP185860.1"/>
</dbReference>
<gene>
    <name evidence="13 14" type="primary">nhaB</name>
    <name evidence="14" type="ORF">FDY93_05535</name>
</gene>
<comment type="caution">
    <text evidence="13">Lacks conserved residue(s) required for the propagation of feature annotation.</text>
</comment>
<keyword evidence="11 13" id="KW-0472">Membrane</keyword>
<keyword evidence="6" id="KW-0997">Cell inner membrane</keyword>
<comment type="catalytic activity">
    <reaction evidence="13">
        <text>2 Na(+)(in) + 3 H(+)(out) = 2 Na(+)(out) + 3 H(+)(in)</text>
        <dbReference type="Rhea" id="RHEA:29247"/>
        <dbReference type="ChEBI" id="CHEBI:15378"/>
        <dbReference type="ChEBI" id="CHEBI:29101"/>
    </reaction>
</comment>
<name>A0ABY2UKL3_9GAMM</name>
<feature type="transmembrane region" description="Helical" evidence="13">
    <location>
        <begin position="309"/>
        <end position="328"/>
    </location>
</feature>
<evidence type="ECO:0000313" key="15">
    <source>
        <dbReference type="Proteomes" id="UP000306791"/>
    </source>
</evidence>
<evidence type="ECO:0000256" key="10">
    <source>
        <dbReference type="ARBA" id="ARBA00023065"/>
    </source>
</evidence>
<evidence type="ECO:0000256" key="11">
    <source>
        <dbReference type="ARBA" id="ARBA00023136"/>
    </source>
</evidence>
<protein>
    <recommendedName>
        <fullName evidence="13">Na(+)/H(+) antiporter NhaB</fullName>
    </recommendedName>
    <alternativeName>
        <fullName evidence="13">Sodium/proton antiporter NhaB</fullName>
    </alternativeName>
</protein>
<feature type="transmembrane region" description="Helical" evidence="13">
    <location>
        <begin position="466"/>
        <end position="484"/>
    </location>
</feature>
<evidence type="ECO:0000256" key="2">
    <source>
        <dbReference type="ARBA" id="ARBA00006036"/>
    </source>
</evidence>
<comment type="caution">
    <text evidence="14">The sequence shown here is derived from an EMBL/GenBank/DDBJ whole genome shotgun (WGS) entry which is preliminary data.</text>
</comment>
<sequence>MNALNDSMPRTGGGLGRAFSENFLGEAPDWYKLTIAIFLLANPILLHVTSPFITGWVLIGEFIFTLAMALKCYPLQPGGLLAIEAVLLGMTSSDSVFREVTDNIQVILLLMFMVAGIYFMKNLLLYVFTKLLINVRSKTALSLLFCGVSAVLSAFLDALTVTAVLISVAVGFYAVYHKVASNRPAHSDHDHSRDDEVVEYHRSDLDQFRAFLRSLIMHGAVGTALGGVCTLVGEPQNLLIAEKAGWDFVQFFINMAPVTLPAFAAGLITCILLEKVRMFGYGARLPDTVRDVLANFAREQEQKRTQRDVIELWIQGTVAVILVLSLAFHVAEVGIIGLMIIVLLTAFNGVIQEARIGHAFEEALPFTALLVVFFAIVAVIHEQHLFEPVTHFVLSLEPQQQPGMLFLANGILSMISDNVFVATVYINEVKTALTAGDITREHFDKLAVAINTGTNLPSVATPNGQAAFLFLLTSALAPLIRLSYGRMVMMALPYTIVLTVVALACVVYAI</sequence>
<evidence type="ECO:0000256" key="12">
    <source>
        <dbReference type="ARBA" id="ARBA00023201"/>
    </source>
</evidence>
<dbReference type="HAMAP" id="MF_01599">
    <property type="entry name" value="NhaB"/>
    <property type="match status" value="1"/>
</dbReference>
<keyword evidence="12 13" id="KW-0739">Sodium transport</keyword>
<dbReference type="InterPro" id="IPR004671">
    <property type="entry name" value="Na+/H+_antiporter_NhaB"/>
</dbReference>
<dbReference type="Proteomes" id="UP000306791">
    <property type="component" value="Unassembled WGS sequence"/>
</dbReference>
<feature type="transmembrane region" description="Helical" evidence="13">
    <location>
        <begin position="140"/>
        <end position="173"/>
    </location>
</feature>